<dbReference type="InterPro" id="IPR013783">
    <property type="entry name" value="Ig-like_fold"/>
</dbReference>
<evidence type="ECO:0000256" key="1">
    <source>
        <dbReference type="ARBA" id="ARBA00004162"/>
    </source>
</evidence>
<keyword evidence="3" id="KW-0812">Transmembrane</keyword>
<evidence type="ECO:0000256" key="6">
    <source>
        <dbReference type="ARBA" id="ARBA00022989"/>
    </source>
</evidence>
<keyword evidence="7" id="KW-0472">Membrane</keyword>
<accession>A0ABM0Q388</accession>
<organism evidence="12 13">
    <name type="scientific">Galeopterus variegatus</name>
    <name type="common">Malayan flying lemur</name>
    <name type="synonym">Cynocephalus variegatus</name>
    <dbReference type="NCBI Taxonomy" id="482537"/>
    <lineage>
        <taxon>Eukaryota</taxon>
        <taxon>Metazoa</taxon>
        <taxon>Chordata</taxon>
        <taxon>Craniata</taxon>
        <taxon>Vertebrata</taxon>
        <taxon>Euteleostomi</taxon>
        <taxon>Mammalia</taxon>
        <taxon>Eutheria</taxon>
        <taxon>Euarchontoglires</taxon>
        <taxon>Dermoptera</taxon>
        <taxon>Cynocephalidae</taxon>
        <taxon>Galeopterus</taxon>
    </lineage>
</organism>
<keyword evidence="10" id="KW-0393">Immunoglobulin domain</keyword>
<dbReference type="GeneID" id="103583227"/>
<keyword evidence="12" id="KW-1185">Reference proteome</keyword>
<evidence type="ECO:0000256" key="9">
    <source>
        <dbReference type="ARBA" id="ARBA00023180"/>
    </source>
</evidence>
<dbReference type="InterPro" id="IPR013151">
    <property type="entry name" value="Immunoglobulin_dom"/>
</dbReference>
<evidence type="ECO:0000259" key="11">
    <source>
        <dbReference type="SMART" id="SM00409"/>
    </source>
</evidence>
<dbReference type="InterPro" id="IPR050412">
    <property type="entry name" value="Ig-like_Receptors_ImmuneReg"/>
</dbReference>
<dbReference type="SMART" id="SM00409">
    <property type="entry name" value="IG"/>
    <property type="match status" value="1"/>
</dbReference>
<proteinExistence type="predicted"/>
<gene>
    <name evidence="13" type="primary">LOC103583227</name>
</gene>
<evidence type="ECO:0000313" key="13">
    <source>
        <dbReference type="RefSeq" id="XP_008562829.1"/>
    </source>
</evidence>
<keyword evidence="9" id="KW-0325">Glycoprotein</keyword>
<dbReference type="PANTHER" id="PTHR11738">
    <property type="entry name" value="MHC CLASS I NK CELL RECEPTOR"/>
    <property type="match status" value="1"/>
</dbReference>
<dbReference type="InterPro" id="IPR003599">
    <property type="entry name" value="Ig_sub"/>
</dbReference>
<dbReference type="PANTHER" id="PTHR11738:SF179">
    <property type="entry name" value="LEUKOCYTE IMMUNOGLOBULIN-LIKE RECEPTOR SUBFAMILY A MEMBER 5"/>
    <property type="match status" value="1"/>
</dbReference>
<sequence length="93" mass="10330">GHTKPSLSAWPSSVVPQGSPVVIQCDSSLQFHRFRLYKEDGGHIPGLQDKMFRKTFLIHPVTPAHGGTYRCYLHTLYSYSSLATSDPLVITVT</sequence>
<keyword evidence="2" id="KW-1003">Cell membrane</keyword>
<comment type="subcellular location">
    <subcellularLocation>
        <location evidence="1">Cell membrane</location>
        <topology evidence="1">Single-pass membrane protein</topology>
    </subcellularLocation>
</comment>
<evidence type="ECO:0000256" key="3">
    <source>
        <dbReference type="ARBA" id="ARBA00022692"/>
    </source>
</evidence>
<evidence type="ECO:0000256" key="10">
    <source>
        <dbReference type="ARBA" id="ARBA00023319"/>
    </source>
</evidence>
<evidence type="ECO:0000313" key="12">
    <source>
        <dbReference type="Proteomes" id="UP000694923"/>
    </source>
</evidence>
<dbReference type="SUPFAM" id="SSF48726">
    <property type="entry name" value="Immunoglobulin"/>
    <property type="match status" value="1"/>
</dbReference>
<evidence type="ECO:0000256" key="2">
    <source>
        <dbReference type="ARBA" id="ARBA00022475"/>
    </source>
</evidence>
<dbReference type="RefSeq" id="XP_008562829.1">
    <property type="nucleotide sequence ID" value="XM_008564607.1"/>
</dbReference>
<name>A0ABM0Q388_GALVR</name>
<evidence type="ECO:0000256" key="8">
    <source>
        <dbReference type="ARBA" id="ARBA00023157"/>
    </source>
</evidence>
<dbReference type="Pfam" id="PF00047">
    <property type="entry name" value="ig"/>
    <property type="match status" value="1"/>
</dbReference>
<feature type="domain" description="Immunoglobulin" evidence="11">
    <location>
        <begin position="10"/>
        <end position="93"/>
    </location>
</feature>
<feature type="non-terminal residue" evidence="13">
    <location>
        <position position="93"/>
    </location>
</feature>
<keyword evidence="4" id="KW-0732">Signal</keyword>
<dbReference type="InterPro" id="IPR036179">
    <property type="entry name" value="Ig-like_dom_sf"/>
</dbReference>
<feature type="non-terminal residue" evidence="13">
    <location>
        <position position="1"/>
    </location>
</feature>
<protein>
    <submittedName>
        <fullName evidence="13">Killer cell immunoglobulin-like receptor like protein KIR3DP1</fullName>
    </submittedName>
</protein>
<keyword evidence="5" id="KW-0677">Repeat</keyword>
<keyword evidence="8" id="KW-1015">Disulfide bond</keyword>
<evidence type="ECO:0000256" key="7">
    <source>
        <dbReference type="ARBA" id="ARBA00023136"/>
    </source>
</evidence>
<evidence type="ECO:0000256" key="4">
    <source>
        <dbReference type="ARBA" id="ARBA00022729"/>
    </source>
</evidence>
<keyword evidence="6" id="KW-1133">Transmembrane helix</keyword>
<reference evidence="13" key="1">
    <citation type="submission" date="2025-08" db="UniProtKB">
        <authorList>
            <consortium name="RefSeq"/>
        </authorList>
    </citation>
    <scope>IDENTIFICATION</scope>
</reference>
<evidence type="ECO:0000256" key="5">
    <source>
        <dbReference type="ARBA" id="ARBA00022737"/>
    </source>
</evidence>
<dbReference type="Gene3D" id="2.60.40.10">
    <property type="entry name" value="Immunoglobulins"/>
    <property type="match status" value="1"/>
</dbReference>
<dbReference type="Proteomes" id="UP000694923">
    <property type="component" value="Unplaced"/>
</dbReference>